<keyword evidence="4 8" id="KW-0653">Protein transport</keyword>
<protein>
    <recommendedName>
        <fullName evidence="8">Protein translocase subunit SecE</fullName>
    </recommendedName>
</protein>
<dbReference type="RefSeq" id="WP_019246017.1">
    <property type="nucleotide sequence ID" value="NZ_CAPH01000013.1"/>
</dbReference>
<dbReference type="Proteomes" id="UP001059295">
    <property type="component" value="Chromosome"/>
</dbReference>
<keyword evidence="6 8" id="KW-0811">Translocation</keyword>
<feature type="transmembrane region" description="Helical" evidence="8">
    <location>
        <begin position="26"/>
        <end position="47"/>
    </location>
</feature>
<dbReference type="NCBIfam" id="TIGR00964">
    <property type="entry name" value="secE_bact"/>
    <property type="match status" value="1"/>
</dbReference>
<comment type="function">
    <text evidence="8">Essential subunit of the Sec protein translocation channel SecYEG. Clamps together the 2 halves of SecY. May contact the channel plug during translocation.</text>
</comment>
<keyword evidence="10" id="KW-1185">Reference proteome</keyword>
<dbReference type="InterPro" id="IPR005807">
    <property type="entry name" value="SecE_bac"/>
</dbReference>
<keyword evidence="3 8" id="KW-0812">Transmembrane</keyword>
<evidence type="ECO:0000256" key="8">
    <source>
        <dbReference type="HAMAP-Rule" id="MF_00422"/>
    </source>
</evidence>
<sequence>MRFINYVKNAYAELVQKVSWPSWSQLSNSAVIVMTASLLFAVVVLVMDQAFENLMKAIYSILY</sequence>
<evidence type="ECO:0000256" key="5">
    <source>
        <dbReference type="ARBA" id="ARBA00022989"/>
    </source>
</evidence>
<evidence type="ECO:0000256" key="1">
    <source>
        <dbReference type="ARBA" id="ARBA00004370"/>
    </source>
</evidence>
<evidence type="ECO:0000313" key="10">
    <source>
        <dbReference type="Proteomes" id="UP001059295"/>
    </source>
</evidence>
<gene>
    <name evidence="8 9" type="primary">secE</name>
    <name evidence="9" type="ORF">NQ491_06080</name>
</gene>
<dbReference type="GeneID" id="82891284"/>
<name>A0ABY5UW69_9BACT</name>
<dbReference type="Pfam" id="PF00584">
    <property type="entry name" value="SecE"/>
    <property type="match status" value="1"/>
</dbReference>
<comment type="subcellular location">
    <subcellularLocation>
        <location evidence="8">Cell membrane</location>
        <topology evidence="8">Single-pass membrane protein</topology>
    </subcellularLocation>
    <subcellularLocation>
        <location evidence="1">Membrane</location>
    </subcellularLocation>
</comment>
<evidence type="ECO:0000256" key="6">
    <source>
        <dbReference type="ARBA" id="ARBA00023010"/>
    </source>
</evidence>
<evidence type="ECO:0000256" key="7">
    <source>
        <dbReference type="ARBA" id="ARBA00023136"/>
    </source>
</evidence>
<dbReference type="InterPro" id="IPR038379">
    <property type="entry name" value="SecE_sf"/>
</dbReference>
<keyword evidence="8" id="KW-1003">Cell membrane</keyword>
<evidence type="ECO:0000256" key="2">
    <source>
        <dbReference type="ARBA" id="ARBA00022448"/>
    </source>
</evidence>
<keyword evidence="7 8" id="KW-0472">Membrane</keyword>
<comment type="subunit">
    <text evidence="8">Component of the Sec protein translocase complex. Heterotrimer consisting of SecY, SecE and SecG subunits. The heterotrimers can form oligomers, although 1 heterotrimer is thought to be able to translocate proteins. Interacts with the ribosome. Interacts with SecDF, and other proteins may be involved. Interacts with SecA.</text>
</comment>
<evidence type="ECO:0000256" key="3">
    <source>
        <dbReference type="ARBA" id="ARBA00022692"/>
    </source>
</evidence>
<dbReference type="HAMAP" id="MF_00422">
    <property type="entry name" value="SecE"/>
    <property type="match status" value="1"/>
</dbReference>
<evidence type="ECO:0000313" key="9">
    <source>
        <dbReference type="EMBL" id="UWN56243.1"/>
    </source>
</evidence>
<evidence type="ECO:0000256" key="4">
    <source>
        <dbReference type="ARBA" id="ARBA00022927"/>
    </source>
</evidence>
<keyword evidence="2 8" id="KW-0813">Transport</keyword>
<dbReference type="Gene3D" id="1.20.5.1030">
    <property type="entry name" value="Preprotein translocase secy subunit"/>
    <property type="match status" value="1"/>
</dbReference>
<proteinExistence type="inferred from homology"/>
<accession>A0ABY5UW69</accession>
<dbReference type="EMBL" id="CP102294">
    <property type="protein sequence ID" value="UWN56243.1"/>
    <property type="molecule type" value="Genomic_DNA"/>
</dbReference>
<reference evidence="9" key="1">
    <citation type="journal article" date="2022" name="Cell">
        <title>Design, construction, and in vivo augmentation of a complex gut microbiome.</title>
        <authorList>
            <person name="Cheng A.G."/>
            <person name="Ho P.Y."/>
            <person name="Aranda-Diaz A."/>
            <person name="Jain S."/>
            <person name="Yu F.B."/>
            <person name="Meng X."/>
            <person name="Wang M."/>
            <person name="Iakiviak M."/>
            <person name="Nagashima K."/>
            <person name="Zhao A."/>
            <person name="Murugkar P."/>
            <person name="Patil A."/>
            <person name="Atabakhsh K."/>
            <person name="Weakley A."/>
            <person name="Yan J."/>
            <person name="Brumbaugh A.R."/>
            <person name="Higginbottom S."/>
            <person name="Dimas A."/>
            <person name="Shiver A.L."/>
            <person name="Deutschbauer A."/>
            <person name="Neff N."/>
            <person name="Sonnenburg J.L."/>
            <person name="Huang K.C."/>
            <person name="Fischbach M.A."/>
        </authorList>
    </citation>
    <scope>NUCLEOTIDE SEQUENCE</scope>
    <source>
        <strain evidence="9">AP11</strain>
    </source>
</reference>
<keyword evidence="5 8" id="KW-1133">Transmembrane helix</keyword>
<comment type="similarity">
    <text evidence="8">Belongs to the SecE/SEC61-gamma family.</text>
</comment>
<organism evidence="9 10">
    <name type="scientific">Alistipes ihumii AP11</name>
    <dbReference type="NCBI Taxonomy" id="1211813"/>
    <lineage>
        <taxon>Bacteria</taxon>
        <taxon>Pseudomonadati</taxon>
        <taxon>Bacteroidota</taxon>
        <taxon>Bacteroidia</taxon>
        <taxon>Bacteroidales</taxon>
        <taxon>Rikenellaceae</taxon>
        <taxon>Alistipes</taxon>
    </lineage>
</organism>
<dbReference type="InterPro" id="IPR001901">
    <property type="entry name" value="Translocase_SecE/Sec61-g"/>
</dbReference>